<dbReference type="EMBL" id="QYZD01000040">
    <property type="protein sequence ID" value="RJG19073.1"/>
    <property type="molecule type" value="Genomic_DNA"/>
</dbReference>
<evidence type="ECO:0000259" key="2">
    <source>
        <dbReference type="Pfam" id="PF14285"/>
    </source>
</evidence>
<dbReference type="OrthoDB" id="9785380at2"/>
<dbReference type="PANTHER" id="PTHR37507:SF2">
    <property type="entry name" value="SPORULATION PROTEIN YDCC"/>
    <property type="match status" value="1"/>
</dbReference>
<evidence type="ECO:0000313" key="3">
    <source>
        <dbReference type="EMBL" id="RJG19073.1"/>
    </source>
</evidence>
<feature type="domain" description="DUF4367" evidence="2">
    <location>
        <begin position="264"/>
        <end position="366"/>
    </location>
</feature>
<sequence length="372" mass="42121">MRRLTWMLAIVMSVAILVAGCGKKDATDVVHDLDQVMSKLESYAGIGTMTLHSGTQPLQYRVEVWYLDPTYYRIELTNEKKDIKQIVLRNEEGVFVLTPSLKKIFRFQSEWPENQGQVYLYQTLVRSILSDEGRQFTEDGDSYVFDVAADYQTDSLVRQKIWLHKSDYTPKQVQVTDSEAQVVVEMKFNQFEFGKKFDKDSFDMQRNMTGMTHAMIPNGELEENGQPPSQETLAPADGAEGTDAAEQQSESANVEEDMGPFGLIEPSYLPEGVAKLDEKELPNNGDHPVMMRYTGTYSFTLIESRPKDMEVGLQVGGSKAVDLGFTYGQMTGEEQKTLTWTYEGVKYRMLSNDLPEQEMVKIAQSLVDQPGK</sequence>
<organism evidence="3 4">
    <name type="scientific">Paenibacillus thiaminolyticus</name>
    <name type="common">Bacillus thiaminolyticus</name>
    <dbReference type="NCBI Taxonomy" id="49283"/>
    <lineage>
        <taxon>Bacteria</taxon>
        <taxon>Bacillati</taxon>
        <taxon>Bacillota</taxon>
        <taxon>Bacilli</taxon>
        <taxon>Bacillales</taxon>
        <taxon>Paenibacillaceae</taxon>
        <taxon>Paenibacillus</taxon>
    </lineage>
</organism>
<dbReference type="InterPro" id="IPR052944">
    <property type="entry name" value="Sporulation_related"/>
</dbReference>
<protein>
    <submittedName>
        <fullName evidence="3">DUF4367 domain-containing protein</fullName>
    </submittedName>
</protein>
<comment type="caution">
    <text evidence="3">The sequence shown here is derived from an EMBL/GenBank/DDBJ whole genome shotgun (WGS) entry which is preliminary data.</text>
</comment>
<dbReference type="RefSeq" id="WP_119796287.1">
    <property type="nucleotide sequence ID" value="NZ_QYZD01000040.1"/>
</dbReference>
<reference evidence="3 4" key="1">
    <citation type="submission" date="2018-09" db="EMBL/GenBank/DDBJ databases">
        <title>Paenibacillus SK2017-BO5.</title>
        <authorList>
            <person name="Piskunova J.V."/>
            <person name="Dubiley S.A."/>
            <person name="Severinov K.V."/>
        </authorList>
    </citation>
    <scope>NUCLEOTIDE SEQUENCE [LARGE SCALE GENOMIC DNA]</scope>
    <source>
        <strain evidence="3 4">BO5</strain>
    </source>
</reference>
<dbReference type="AlphaFoldDB" id="A0A3A3GF98"/>
<name>A0A3A3GF98_PANTH</name>
<evidence type="ECO:0000313" key="4">
    <source>
        <dbReference type="Proteomes" id="UP000266177"/>
    </source>
</evidence>
<dbReference type="Pfam" id="PF14285">
    <property type="entry name" value="DUF4367"/>
    <property type="match status" value="1"/>
</dbReference>
<dbReference type="Proteomes" id="UP000266177">
    <property type="component" value="Unassembled WGS sequence"/>
</dbReference>
<dbReference type="InterPro" id="IPR025377">
    <property type="entry name" value="DUF4367"/>
</dbReference>
<feature type="region of interest" description="Disordered" evidence="1">
    <location>
        <begin position="218"/>
        <end position="263"/>
    </location>
</feature>
<proteinExistence type="predicted"/>
<dbReference type="Gene3D" id="2.50.20.10">
    <property type="entry name" value="Lipoprotein localisation LolA/LolB/LppX"/>
    <property type="match status" value="1"/>
</dbReference>
<dbReference type="PROSITE" id="PS51257">
    <property type="entry name" value="PROKAR_LIPOPROTEIN"/>
    <property type="match status" value="1"/>
</dbReference>
<evidence type="ECO:0000256" key="1">
    <source>
        <dbReference type="SAM" id="MobiDB-lite"/>
    </source>
</evidence>
<dbReference type="SUPFAM" id="SSF89392">
    <property type="entry name" value="Prokaryotic lipoproteins and lipoprotein localization factors"/>
    <property type="match status" value="1"/>
</dbReference>
<accession>A0A3A3GF98</accession>
<gene>
    <name evidence="3" type="ORF">DQX05_26420</name>
</gene>
<dbReference type="PANTHER" id="PTHR37507">
    <property type="entry name" value="SPORULATION PROTEIN YDCC"/>
    <property type="match status" value="1"/>
</dbReference>
<dbReference type="InterPro" id="IPR029046">
    <property type="entry name" value="LolA/LolB/LppX"/>
</dbReference>